<dbReference type="EMBL" id="JAHUZN010000008">
    <property type="protein sequence ID" value="KAG8485471.1"/>
    <property type="molecule type" value="Genomic_DNA"/>
</dbReference>
<keyword evidence="2" id="KW-1185">Reference proteome</keyword>
<comment type="caution">
    <text evidence="1">The sequence shown here is derived from an EMBL/GenBank/DDBJ whole genome shotgun (WGS) entry which is preliminary data.</text>
</comment>
<organism evidence="1 2">
    <name type="scientific">Gossypium anomalum</name>
    <dbReference type="NCBI Taxonomy" id="47600"/>
    <lineage>
        <taxon>Eukaryota</taxon>
        <taxon>Viridiplantae</taxon>
        <taxon>Streptophyta</taxon>
        <taxon>Embryophyta</taxon>
        <taxon>Tracheophyta</taxon>
        <taxon>Spermatophyta</taxon>
        <taxon>Magnoliopsida</taxon>
        <taxon>eudicotyledons</taxon>
        <taxon>Gunneridae</taxon>
        <taxon>Pentapetalae</taxon>
        <taxon>rosids</taxon>
        <taxon>malvids</taxon>
        <taxon>Malvales</taxon>
        <taxon>Malvaceae</taxon>
        <taxon>Malvoideae</taxon>
        <taxon>Gossypium</taxon>
    </lineage>
</organism>
<reference evidence="1 2" key="1">
    <citation type="journal article" date="2021" name="bioRxiv">
        <title>The Gossypium anomalum genome as a resource for cotton improvement and evolutionary analysis of hybrid incompatibility.</title>
        <authorList>
            <person name="Grover C.E."/>
            <person name="Yuan D."/>
            <person name="Arick M.A."/>
            <person name="Miller E.R."/>
            <person name="Hu G."/>
            <person name="Peterson D.G."/>
            <person name="Wendel J.F."/>
            <person name="Udall J.A."/>
        </authorList>
    </citation>
    <scope>NUCLEOTIDE SEQUENCE [LARGE SCALE GENOMIC DNA]</scope>
    <source>
        <strain evidence="1">JFW-Udall</strain>
        <tissue evidence="1">Leaf</tissue>
    </source>
</reference>
<accession>A0A8J5Y9C9</accession>
<gene>
    <name evidence="1" type="ORF">CXB51_021824</name>
</gene>
<evidence type="ECO:0000313" key="2">
    <source>
        <dbReference type="Proteomes" id="UP000701853"/>
    </source>
</evidence>
<sequence length="87" mass="9380">MGSGVGYVRGRPPLHAPHAPPYAVVGGSKFLLFSSESQICGAISDDGTGVDSGFLESRRNSGLLERRASKGPRRLEWLEASRTPLRR</sequence>
<dbReference type="AlphaFoldDB" id="A0A8J5Y9C9"/>
<name>A0A8J5Y9C9_9ROSI</name>
<evidence type="ECO:0000313" key="1">
    <source>
        <dbReference type="EMBL" id="KAG8485471.1"/>
    </source>
</evidence>
<proteinExistence type="predicted"/>
<dbReference type="Proteomes" id="UP000701853">
    <property type="component" value="Chromosome 8"/>
</dbReference>
<protein>
    <submittedName>
        <fullName evidence="1">Uncharacterized protein</fullName>
    </submittedName>
</protein>